<accession>A0ABV3X1A4</accession>
<dbReference type="Proteomes" id="UP001559025">
    <property type="component" value="Unassembled WGS sequence"/>
</dbReference>
<sequence>MTVGAVALFSGLGDERLRLQAQQAVSTLAGEDFNAEIGRVGISFAGLKLIGLSVENARLTASADGREVMQIGSARFGLRLLPLLRGQIELSSARLADARINPAAIRVEGGGQQLPVFDDKGLLDTDAALAQLFGGARRLIGLFDREDIDGIELSDIQIALGDDDNALLLVRSASLEGDAHGALALAGELEFRDRVSTVEGQAALDADGQTIKTLAVQLTSSLPDGGEATAKLSGSESVAGERLDIDGRVAALTIPFGQDGSFIADVDVAASMARGTAKVEIERLDIASGRSFWRFNGAVGPNPASTHPTYRFELVSDGSAVAPEGSPEPALPVVARLAGLWDPEARRLSVDEMGVRSSQGEVEGRAAAIFERGKSPGLEMALDVRDMPVGQVKQLWPWFAAGGARNWVLSNIYGGHVETGRLDLTTPPGRIGNGVPFGAREVSGSFSIRGTRFDVAGRIPPVRDGVGAVSFRGSDVDISLESGTVFMAGGRTVKASNGELTVREAHMPPVIGKLRIDVEGDAGSVLQLASYDPINVRRFIDLKPTDLSGSVKGTVIADIPLQRSIPVESLGWKVDLDYENLSLAEPFDGQTITAANGNITVDPTKAVIDAQARMNGSPATLSLVEPLGANSPVTRARSIALKMDDAAREAIAPGLDVLLSGMTEVELDDGSPKSRAIKANLRDAALTIPWAGWSKGKGVPATVAFSLAMDGNRIDLRDFILSGDTFAASGALSFAGGEVTSVRFPTARLNRGDDFSFDMKAQGKGYAITVRGSSIDARSVVKLYAKDSTGGTSQGGAAPVTLDLEVDRVVGFHGEALSNVKLKYSGTGARTDRLEFSGTTASGRQVTFRDGRQGDARNVVMNSADAGALLRFLDIYEHMEGGTIAMSLAGAGNGPLRGQVDARDFWIVDEPRLGSLVSSAPANDGRSLNQAVRGEIDTSRVQFERGFSMIEKGQGFLNLQQGVVRGPQIGSTFQGSFYDAAGNMDMTGTFMPAYGLNRIFGEIPIIGQILGNGRDRGLIGITFRLAGKAGEPQLQVNPLSVIAPGIFRSVFEYR</sequence>
<name>A0ABV3X1A4_9HYPH</name>
<proteinExistence type="predicted"/>
<dbReference type="EMBL" id="JAZHFV010000018">
    <property type="protein sequence ID" value="MEX4010614.1"/>
    <property type="molecule type" value="Genomic_DNA"/>
</dbReference>
<reference evidence="1 2" key="1">
    <citation type="submission" date="2024-01" db="EMBL/GenBank/DDBJ databases">
        <title>New evidence supports the origin of RcGTA from prophage.</title>
        <authorList>
            <person name="Xu Y."/>
            <person name="Liu B."/>
            <person name="Chen F."/>
        </authorList>
    </citation>
    <scope>NUCLEOTIDE SEQUENCE [LARGE SCALE GENOMIC DNA]</scope>
    <source>
        <strain evidence="1 2">CBW1107-2</strain>
    </source>
</reference>
<evidence type="ECO:0000313" key="1">
    <source>
        <dbReference type="EMBL" id="MEX4010614.1"/>
    </source>
</evidence>
<protein>
    <submittedName>
        <fullName evidence="1">DUF3971 domain-containing protein</fullName>
    </submittedName>
</protein>
<evidence type="ECO:0000313" key="2">
    <source>
        <dbReference type="Proteomes" id="UP001559025"/>
    </source>
</evidence>
<gene>
    <name evidence="1" type="ORF">V1479_25225</name>
</gene>
<organism evidence="1 2">
    <name type="scientific">Neoaquamicrobium sediminum</name>
    <dbReference type="NCBI Taxonomy" id="1849104"/>
    <lineage>
        <taxon>Bacteria</taxon>
        <taxon>Pseudomonadati</taxon>
        <taxon>Pseudomonadota</taxon>
        <taxon>Alphaproteobacteria</taxon>
        <taxon>Hyphomicrobiales</taxon>
        <taxon>Phyllobacteriaceae</taxon>
        <taxon>Neoaquamicrobium</taxon>
    </lineage>
</organism>
<keyword evidence="2" id="KW-1185">Reference proteome</keyword>
<comment type="caution">
    <text evidence="1">The sequence shown here is derived from an EMBL/GenBank/DDBJ whole genome shotgun (WGS) entry which is preliminary data.</text>
</comment>